<feature type="transmembrane region" description="Helical" evidence="10">
    <location>
        <begin position="742"/>
        <end position="763"/>
    </location>
</feature>
<dbReference type="PANTHER" id="PTHR48041">
    <property type="entry name" value="ABC TRANSPORTER G FAMILY MEMBER 28"/>
    <property type="match status" value="1"/>
</dbReference>
<feature type="region of interest" description="Disordered" evidence="9">
    <location>
        <begin position="210"/>
        <end position="232"/>
    </location>
</feature>
<dbReference type="FunFam" id="3.40.50.300:FF:000367">
    <property type="entry name" value="ABC transporter G family member 24"/>
    <property type="match status" value="1"/>
</dbReference>
<dbReference type="PANTHER" id="PTHR48041:SF91">
    <property type="entry name" value="ABC TRANSPORTER G FAMILY MEMBER 28"/>
    <property type="match status" value="1"/>
</dbReference>
<evidence type="ECO:0000256" key="3">
    <source>
        <dbReference type="ARBA" id="ARBA00022448"/>
    </source>
</evidence>
<dbReference type="SUPFAM" id="SSF52540">
    <property type="entry name" value="P-loop containing nucleoside triphosphate hydrolases"/>
    <property type="match status" value="1"/>
</dbReference>
<dbReference type="GO" id="GO:0016020">
    <property type="term" value="C:membrane"/>
    <property type="evidence" value="ECO:0007669"/>
    <property type="project" value="UniProtKB-SubCell"/>
</dbReference>
<feature type="transmembrane region" description="Helical" evidence="10">
    <location>
        <begin position="93"/>
        <end position="116"/>
    </location>
</feature>
<dbReference type="Proteomes" id="UP001567538">
    <property type="component" value="Unassembled WGS sequence"/>
</dbReference>
<evidence type="ECO:0000256" key="9">
    <source>
        <dbReference type="SAM" id="MobiDB-lite"/>
    </source>
</evidence>
<evidence type="ECO:0000313" key="13">
    <source>
        <dbReference type="Proteomes" id="UP001567538"/>
    </source>
</evidence>
<dbReference type="PROSITE" id="PS00211">
    <property type="entry name" value="ABC_TRANSPORTER_1"/>
    <property type="match status" value="1"/>
</dbReference>
<reference evidence="12 13" key="1">
    <citation type="submission" date="2024-06" db="EMBL/GenBank/DDBJ databases">
        <title>A chromosome level genome sequence of Diviner's sage (Salvia divinorum).</title>
        <authorList>
            <person name="Ford S.A."/>
            <person name="Ro D.-K."/>
            <person name="Ness R.W."/>
            <person name="Phillips M.A."/>
        </authorList>
    </citation>
    <scope>NUCLEOTIDE SEQUENCE [LARGE SCALE GENOMIC DNA]</scope>
    <source>
        <strain evidence="12">SAF-2024a</strain>
        <tissue evidence="12">Leaf</tissue>
    </source>
</reference>
<keyword evidence="4 10" id="KW-0812">Transmembrane</keyword>
<feature type="transmembrane region" description="Helical" evidence="10">
    <location>
        <begin position="637"/>
        <end position="654"/>
    </location>
</feature>
<dbReference type="GO" id="GO:0005524">
    <property type="term" value="F:ATP binding"/>
    <property type="evidence" value="ECO:0007669"/>
    <property type="project" value="UniProtKB-KW"/>
</dbReference>
<feature type="domain" description="ABC transporter" evidence="11">
    <location>
        <begin position="291"/>
        <end position="530"/>
    </location>
</feature>
<keyword evidence="5" id="KW-0547">Nucleotide-binding</keyword>
<keyword evidence="7 10" id="KW-1133">Transmembrane helix</keyword>
<evidence type="ECO:0000259" key="11">
    <source>
        <dbReference type="PROSITE" id="PS50893"/>
    </source>
</evidence>
<proteinExistence type="inferred from homology"/>
<feature type="transmembrane region" description="Helical" evidence="10">
    <location>
        <begin position="842"/>
        <end position="863"/>
    </location>
</feature>
<evidence type="ECO:0000256" key="5">
    <source>
        <dbReference type="ARBA" id="ARBA00022741"/>
    </source>
</evidence>
<gene>
    <name evidence="12" type="ORF">AAHA92_13912</name>
</gene>
<dbReference type="InterPro" id="IPR043926">
    <property type="entry name" value="ABCG_dom"/>
</dbReference>
<keyword evidence="6" id="KW-0067">ATP-binding</keyword>
<comment type="similarity">
    <text evidence="2">Belongs to the ABC transporter superfamily. ABCG family. Eye pigment precursor importer (TC 3.A.1.204) subfamily.</text>
</comment>
<dbReference type="Gene3D" id="3.40.50.300">
    <property type="entry name" value="P-loop containing nucleotide triphosphate hydrolases"/>
    <property type="match status" value="1"/>
</dbReference>
<evidence type="ECO:0000256" key="6">
    <source>
        <dbReference type="ARBA" id="ARBA00022840"/>
    </source>
</evidence>
<comment type="subcellular location">
    <subcellularLocation>
        <location evidence="1">Membrane</location>
        <topology evidence="1">Multi-pass membrane protein</topology>
    </subcellularLocation>
</comment>
<dbReference type="InterPro" id="IPR050352">
    <property type="entry name" value="ABCG_transporters"/>
</dbReference>
<dbReference type="SMART" id="SM00382">
    <property type="entry name" value="AAA"/>
    <property type="match status" value="1"/>
</dbReference>
<feature type="transmembrane region" description="Helical" evidence="10">
    <location>
        <begin position="666"/>
        <end position="686"/>
    </location>
</feature>
<keyword evidence="8 10" id="KW-0472">Membrane</keyword>
<evidence type="ECO:0000256" key="2">
    <source>
        <dbReference type="ARBA" id="ARBA00005814"/>
    </source>
</evidence>
<sequence length="866" mass="96455">MASPVGDAGRCFVPTVSLNFEIQISNPQVTLSQFESGALDQPNLLSLPPFGDQCGWSEIRRRPCSLPPSLADSTVSPILTSVKRYLCIDTGVLLMEFLCIFSRASLSVFAACYRLTSCDPNSPRQNISQYGVMLIVGISVILFIFYNCYEQVITIREKRHARSRETAVKSVKENARAQARWLAAKDAITRRALEVSRSFSRRVVHPPIHETEERHDSFEGVDPETGEKKRKKKVKAKHIRKDTQIFRYAYSQLEKEKAQEQHNKDAATFSAVISSAMDAGMSRRPTIEIAVRYLTVTLKHKKRHLLRSVNGEILPGRITALMGPSGAGKTTLLSALAGKTVGCSITGLVLINGKVESIASYKKIVGFVPQDDVVHGNLTVEENIWFSANCRLSAALPRADKVLVVERVIESLGLQPVRNSLVGTVEKRGISGGQRKRVNVGLELVMEPSLLFLDEPTSGLDSSSSQFLLRALRREALEGVNICLVVHQPSYSLFNMFDDLILLAKGGLTAYHGAVSDVEYYFANLGVSYEELPLRWMLHKGYPVPPNMQRNTSDDGVSAMHVNSGNQENPSTEHLSFCGELWQNLKYRVEAQIDVVRYNFLKSHDLSGRRTPLVVVQYRYFVGRIAKQRLREARIQAIDYLILLLAGACLGLIAKSGDESFGMGGYTYTVIATSLLIKIAALRTFSLDKLEYRRERASGISSLAHFVAKDTIDHFNTLIKPLVYLSMFYFFSNPRSTFLDNYIVLLCLVYCVTGIAYTLAIFLEPGPSQLCSVLLPVVLTLLSTQPKDSQFIKILTRMCYPSWALEAFIVSNAKSYHGVWLIQRCGALLKTGYSLHDWNLCISLLMATGAACRTLAFIGMLVLQKK</sequence>
<comment type="caution">
    <text evidence="12">The sequence shown here is derived from an EMBL/GenBank/DDBJ whole genome shotgun (WGS) entry which is preliminary data.</text>
</comment>
<dbReference type="AlphaFoldDB" id="A0ABD1H9W1"/>
<dbReference type="InterPro" id="IPR027417">
    <property type="entry name" value="P-loop_NTPase"/>
</dbReference>
<keyword evidence="3" id="KW-0813">Transport</keyword>
<dbReference type="CDD" id="cd03213">
    <property type="entry name" value="ABCG_EPDR"/>
    <property type="match status" value="1"/>
</dbReference>
<organism evidence="12 13">
    <name type="scientific">Salvia divinorum</name>
    <name type="common">Maria pastora</name>
    <name type="synonym">Diviner's sage</name>
    <dbReference type="NCBI Taxonomy" id="28513"/>
    <lineage>
        <taxon>Eukaryota</taxon>
        <taxon>Viridiplantae</taxon>
        <taxon>Streptophyta</taxon>
        <taxon>Embryophyta</taxon>
        <taxon>Tracheophyta</taxon>
        <taxon>Spermatophyta</taxon>
        <taxon>Magnoliopsida</taxon>
        <taxon>eudicotyledons</taxon>
        <taxon>Gunneridae</taxon>
        <taxon>Pentapetalae</taxon>
        <taxon>asterids</taxon>
        <taxon>lamiids</taxon>
        <taxon>Lamiales</taxon>
        <taxon>Lamiaceae</taxon>
        <taxon>Nepetoideae</taxon>
        <taxon>Mentheae</taxon>
        <taxon>Salviinae</taxon>
        <taxon>Salvia</taxon>
        <taxon>Salvia subgen. Calosphace</taxon>
    </lineage>
</organism>
<dbReference type="InterPro" id="IPR017871">
    <property type="entry name" value="ABC_transporter-like_CS"/>
</dbReference>
<accession>A0ABD1H9W1</accession>
<dbReference type="Pfam" id="PF19055">
    <property type="entry name" value="ABC2_membrane_7"/>
    <property type="match status" value="1"/>
</dbReference>
<feature type="transmembrane region" description="Helical" evidence="10">
    <location>
        <begin position="128"/>
        <end position="149"/>
    </location>
</feature>
<dbReference type="InterPro" id="IPR003439">
    <property type="entry name" value="ABC_transporter-like_ATP-bd"/>
</dbReference>
<dbReference type="PROSITE" id="PS50893">
    <property type="entry name" value="ABC_TRANSPORTER_2"/>
    <property type="match status" value="1"/>
</dbReference>
<protein>
    <submittedName>
        <fullName evidence="12">ABC transporter G family member 24-like</fullName>
    </submittedName>
</protein>
<name>A0ABD1H9W1_SALDI</name>
<keyword evidence="13" id="KW-1185">Reference proteome</keyword>
<evidence type="ECO:0000256" key="1">
    <source>
        <dbReference type="ARBA" id="ARBA00004141"/>
    </source>
</evidence>
<dbReference type="EMBL" id="JBEAFC010000006">
    <property type="protein sequence ID" value="KAL1553207.1"/>
    <property type="molecule type" value="Genomic_DNA"/>
</dbReference>
<dbReference type="Pfam" id="PF00005">
    <property type="entry name" value="ABC_tran"/>
    <property type="match status" value="1"/>
</dbReference>
<dbReference type="InterPro" id="IPR003593">
    <property type="entry name" value="AAA+_ATPase"/>
</dbReference>
<evidence type="ECO:0000256" key="10">
    <source>
        <dbReference type="SAM" id="Phobius"/>
    </source>
</evidence>
<evidence type="ECO:0000256" key="7">
    <source>
        <dbReference type="ARBA" id="ARBA00022989"/>
    </source>
</evidence>
<evidence type="ECO:0000256" key="8">
    <source>
        <dbReference type="ARBA" id="ARBA00023136"/>
    </source>
</evidence>
<evidence type="ECO:0000313" key="12">
    <source>
        <dbReference type="EMBL" id="KAL1553207.1"/>
    </source>
</evidence>
<evidence type="ECO:0000256" key="4">
    <source>
        <dbReference type="ARBA" id="ARBA00022692"/>
    </source>
</evidence>